<evidence type="ECO:0000256" key="1">
    <source>
        <dbReference type="SAM" id="MobiDB-lite"/>
    </source>
</evidence>
<keyword evidence="3" id="KW-1185">Reference proteome</keyword>
<reference evidence="2" key="2">
    <citation type="submission" date="2015-06" db="UniProtKB">
        <authorList>
            <consortium name="EnsemblPlants"/>
        </authorList>
    </citation>
    <scope>IDENTIFICATION</scope>
    <source>
        <strain evidence="2">DM1-3 516 R44</strain>
    </source>
</reference>
<protein>
    <submittedName>
        <fullName evidence="2">Gag-pol polyprotein</fullName>
    </submittedName>
</protein>
<dbReference type="EnsemblPlants" id="PGSC0003DMT400087456">
    <property type="protein sequence ID" value="PGSC0003DMT400087456"/>
    <property type="gene ID" value="PGSC0003DMG400037027"/>
</dbReference>
<sequence>MHVADAEHVELVAFQQKSVARIWFDQWKKSRAERAPIVRWVVFESAFMGRFFTHEMREAKYGQTGHFMRAFPKNRQGNGNGGSRAQSSSAALVDRAIPRGATSGTDGGANHLYAITTLQEQEISPDVVTSGLEPKIEEEKFIGFSGQGLGQCAIDAPEGWCARNGVLKFKGWFP</sequence>
<organism evidence="2 3">
    <name type="scientific">Solanum tuberosum</name>
    <name type="common">Potato</name>
    <dbReference type="NCBI Taxonomy" id="4113"/>
    <lineage>
        <taxon>Eukaryota</taxon>
        <taxon>Viridiplantae</taxon>
        <taxon>Streptophyta</taxon>
        <taxon>Embryophyta</taxon>
        <taxon>Tracheophyta</taxon>
        <taxon>Spermatophyta</taxon>
        <taxon>Magnoliopsida</taxon>
        <taxon>eudicotyledons</taxon>
        <taxon>Gunneridae</taxon>
        <taxon>Pentapetalae</taxon>
        <taxon>asterids</taxon>
        <taxon>lamiids</taxon>
        <taxon>Solanales</taxon>
        <taxon>Solanaceae</taxon>
        <taxon>Solanoideae</taxon>
        <taxon>Solaneae</taxon>
        <taxon>Solanum</taxon>
    </lineage>
</organism>
<reference evidence="3" key="1">
    <citation type="journal article" date="2011" name="Nature">
        <title>Genome sequence and analysis of the tuber crop potato.</title>
        <authorList>
            <consortium name="The Potato Genome Sequencing Consortium"/>
        </authorList>
    </citation>
    <scope>NUCLEOTIDE SEQUENCE [LARGE SCALE GENOMIC DNA]</scope>
    <source>
        <strain evidence="3">cv. DM1-3 516 R44</strain>
    </source>
</reference>
<proteinExistence type="predicted"/>
<dbReference type="Proteomes" id="UP000011115">
    <property type="component" value="Unassembled WGS sequence"/>
</dbReference>
<accession>M1DDV8</accession>
<dbReference type="InParanoid" id="M1DDV8"/>
<evidence type="ECO:0000313" key="3">
    <source>
        <dbReference type="Proteomes" id="UP000011115"/>
    </source>
</evidence>
<feature type="region of interest" description="Disordered" evidence="1">
    <location>
        <begin position="70"/>
        <end position="90"/>
    </location>
</feature>
<dbReference type="PaxDb" id="4113-PGSC0003DMT400087456"/>
<dbReference type="AlphaFoldDB" id="M1DDV8"/>
<evidence type="ECO:0000313" key="2">
    <source>
        <dbReference type="EnsemblPlants" id="PGSC0003DMT400087456"/>
    </source>
</evidence>
<name>M1DDV8_SOLTU</name>
<dbReference type="Gramene" id="PGSC0003DMT400087456">
    <property type="protein sequence ID" value="PGSC0003DMT400087456"/>
    <property type="gene ID" value="PGSC0003DMG400037027"/>
</dbReference>
<dbReference type="HOGENOM" id="CLU_1542761_0_0_1"/>